<evidence type="ECO:0000313" key="3">
    <source>
        <dbReference type="Proteomes" id="UP000238916"/>
    </source>
</evidence>
<dbReference type="Proteomes" id="UP000238916">
    <property type="component" value="Unassembled WGS sequence"/>
</dbReference>
<gene>
    <name evidence="2" type="ORF">SBF1_1940010</name>
</gene>
<dbReference type="Pfam" id="PF07456">
    <property type="entry name" value="Hpre_diP_synt_I"/>
    <property type="match status" value="1"/>
</dbReference>
<dbReference type="InterPro" id="IPR010898">
    <property type="entry name" value="Hpre_diP_synth_I"/>
</dbReference>
<name>A0A2U3KGE7_9FIRM</name>
<keyword evidence="1" id="KW-0472">Membrane</keyword>
<dbReference type="EMBL" id="OMOF01000106">
    <property type="protein sequence ID" value="SPF38713.1"/>
    <property type="molecule type" value="Genomic_DNA"/>
</dbReference>
<protein>
    <recommendedName>
        <fullName evidence="4">Heptaprenyl diphosphate synthase</fullName>
    </recommendedName>
</protein>
<evidence type="ECO:0000313" key="2">
    <source>
        <dbReference type="EMBL" id="SPF38713.1"/>
    </source>
</evidence>
<keyword evidence="1" id="KW-0812">Transmembrane</keyword>
<proteinExistence type="predicted"/>
<dbReference type="PIRSF" id="PIRSF027391">
    <property type="entry name" value="Hpre_diP_synt_I"/>
    <property type="match status" value="1"/>
</dbReference>
<dbReference type="OrthoDB" id="9799095at2"/>
<feature type="transmembrane region" description="Helical" evidence="1">
    <location>
        <begin position="74"/>
        <end position="95"/>
    </location>
</feature>
<dbReference type="Gene3D" id="1.10.1760.20">
    <property type="match status" value="1"/>
</dbReference>
<accession>A0A2U3KGE7</accession>
<sequence length="167" mass="18065">MNTKRNAIIIILVCNAILISLLELIIPVPIPIPGVKLGLGNIITLIAIVFLDLKAVLLIVLLRCTVVAVLSKGLLMMAFSLTGGLLSALIMWLFYKKLAGLFSLKGISIVGALVHNTTQVLVASLILHELVVLYYLPILLISSVVTGFITGSISDLTVREIRKREIL</sequence>
<feature type="transmembrane region" description="Helical" evidence="1">
    <location>
        <begin position="6"/>
        <end position="26"/>
    </location>
</feature>
<evidence type="ECO:0008006" key="4">
    <source>
        <dbReference type="Google" id="ProtNLM"/>
    </source>
</evidence>
<organism evidence="2 3">
    <name type="scientific">Candidatus Desulfosporosinus infrequens</name>
    <dbReference type="NCBI Taxonomy" id="2043169"/>
    <lineage>
        <taxon>Bacteria</taxon>
        <taxon>Bacillati</taxon>
        <taxon>Bacillota</taxon>
        <taxon>Clostridia</taxon>
        <taxon>Eubacteriales</taxon>
        <taxon>Desulfitobacteriaceae</taxon>
        <taxon>Desulfosporosinus</taxon>
    </lineage>
</organism>
<evidence type="ECO:0000256" key="1">
    <source>
        <dbReference type="SAM" id="Phobius"/>
    </source>
</evidence>
<feature type="transmembrane region" description="Helical" evidence="1">
    <location>
        <begin position="38"/>
        <end position="62"/>
    </location>
</feature>
<reference evidence="3" key="1">
    <citation type="submission" date="2018-02" db="EMBL/GenBank/DDBJ databases">
        <authorList>
            <person name="Hausmann B."/>
        </authorList>
    </citation>
    <scope>NUCLEOTIDE SEQUENCE [LARGE SCALE GENOMIC DNA]</scope>
    <source>
        <strain evidence="3">Peat soil MAG SbF1</strain>
    </source>
</reference>
<dbReference type="InterPro" id="IPR014535">
    <property type="entry name" value="Hpre_diP_synt_I"/>
</dbReference>
<dbReference type="AlphaFoldDB" id="A0A2U3KGE7"/>
<keyword evidence="1" id="KW-1133">Transmembrane helix</keyword>
<feature type="transmembrane region" description="Helical" evidence="1">
    <location>
        <begin position="133"/>
        <end position="154"/>
    </location>
</feature>